<proteinExistence type="predicted"/>
<reference evidence="1" key="2">
    <citation type="submission" date="2021-04" db="EMBL/GenBank/DDBJ databases">
        <authorList>
            <person name="Gilroy R."/>
        </authorList>
    </citation>
    <scope>NUCLEOTIDE SEQUENCE</scope>
    <source>
        <strain evidence="1">Gambia15-2214</strain>
    </source>
</reference>
<feature type="non-terminal residue" evidence="1">
    <location>
        <position position="234"/>
    </location>
</feature>
<sequence length="234" mass="26979">MKKILAVTTNEDIKKIVRVVCTAYSEYFDDEFSADTADAINFISYELPEIKVLDFTSTTIDCEKILHTIDSDPWLHNGGIIAVVSKNRDVQVIEEKKDPNIIIVQTITDFVQNFARIVKILWNNQQFLFNRGMQEQLRGREAGNFVCETDPMDIRIYATFLVNYLYSSNRITFDDRFALQTALMELLTNALEHGNCHISYDEKTQWLLSGNGMIDLIRKKLSQKDVAEKKIHIS</sequence>
<protein>
    <submittedName>
        <fullName evidence="1">CarD family transcriptional regulator</fullName>
    </submittedName>
</protein>
<gene>
    <name evidence="1" type="ORF">IAA16_09390</name>
</gene>
<dbReference type="Proteomes" id="UP000823914">
    <property type="component" value="Unassembled WGS sequence"/>
</dbReference>
<accession>A0A9E2L4Y1</accession>
<dbReference type="AlphaFoldDB" id="A0A9E2L4Y1"/>
<organism evidence="1 2">
    <name type="scientific">Candidatus Treponema excrementipullorum</name>
    <dbReference type="NCBI Taxonomy" id="2838768"/>
    <lineage>
        <taxon>Bacteria</taxon>
        <taxon>Pseudomonadati</taxon>
        <taxon>Spirochaetota</taxon>
        <taxon>Spirochaetia</taxon>
        <taxon>Spirochaetales</taxon>
        <taxon>Treponemataceae</taxon>
        <taxon>Treponema</taxon>
    </lineage>
</organism>
<comment type="caution">
    <text evidence="1">The sequence shown here is derived from an EMBL/GenBank/DDBJ whole genome shotgun (WGS) entry which is preliminary data.</text>
</comment>
<name>A0A9E2L4Y1_9SPIR</name>
<reference evidence="1" key="1">
    <citation type="journal article" date="2021" name="PeerJ">
        <title>Extensive microbial diversity within the chicken gut microbiome revealed by metagenomics and culture.</title>
        <authorList>
            <person name="Gilroy R."/>
            <person name="Ravi A."/>
            <person name="Getino M."/>
            <person name="Pursley I."/>
            <person name="Horton D.L."/>
            <person name="Alikhan N.F."/>
            <person name="Baker D."/>
            <person name="Gharbi K."/>
            <person name="Hall N."/>
            <person name="Watson M."/>
            <person name="Adriaenssens E.M."/>
            <person name="Foster-Nyarko E."/>
            <person name="Jarju S."/>
            <person name="Secka A."/>
            <person name="Antonio M."/>
            <person name="Oren A."/>
            <person name="Chaudhuri R.R."/>
            <person name="La Ragione R."/>
            <person name="Hildebrand F."/>
            <person name="Pallen M.J."/>
        </authorList>
    </citation>
    <scope>NUCLEOTIDE SEQUENCE</scope>
    <source>
        <strain evidence="1">Gambia15-2214</strain>
    </source>
</reference>
<dbReference type="EMBL" id="JAHLFV010000215">
    <property type="protein sequence ID" value="MBU3850766.1"/>
    <property type="molecule type" value="Genomic_DNA"/>
</dbReference>
<evidence type="ECO:0000313" key="1">
    <source>
        <dbReference type="EMBL" id="MBU3850766.1"/>
    </source>
</evidence>
<evidence type="ECO:0000313" key="2">
    <source>
        <dbReference type="Proteomes" id="UP000823914"/>
    </source>
</evidence>